<dbReference type="InterPro" id="IPR000253">
    <property type="entry name" value="FHA_dom"/>
</dbReference>
<protein>
    <submittedName>
        <fullName evidence="2">Serine/threonine-protein kinase Chk2</fullName>
    </submittedName>
</protein>
<feature type="domain" description="FHA" evidence="1">
    <location>
        <begin position="15"/>
        <end position="32"/>
    </location>
</feature>
<dbReference type="Proteomes" id="UP000242188">
    <property type="component" value="Unassembled WGS sequence"/>
</dbReference>
<accession>A0A210R6Q5</accession>
<reference evidence="2 3" key="1">
    <citation type="journal article" date="2017" name="Nat. Ecol. Evol.">
        <title>Scallop genome provides insights into evolution of bilaterian karyotype and development.</title>
        <authorList>
            <person name="Wang S."/>
            <person name="Zhang J."/>
            <person name="Jiao W."/>
            <person name="Li J."/>
            <person name="Xun X."/>
            <person name="Sun Y."/>
            <person name="Guo X."/>
            <person name="Huan P."/>
            <person name="Dong B."/>
            <person name="Zhang L."/>
            <person name="Hu X."/>
            <person name="Sun X."/>
            <person name="Wang J."/>
            <person name="Zhao C."/>
            <person name="Wang Y."/>
            <person name="Wang D."/>
            <person name="Huang X."/>
            <person name="Wang R."/>
            <person name="Lv J."/>
            <person name="Li Y."/>
            <person name="Zhang Z."/>
            <person name="Liu B."/>
            <person name="Lu W."/>
            <person name="Hui Y."/>
            <person name="Liang J."/>
            <person name="Zhou Z."/>
            <person name="Hou R."/>
            <person name="Li X."/>
            <person name="Liu Y."/>
            <person name="Li H."/>
            <person name="Ning X."/>
            <person name="Lin Y."/>
            <person name="Zhao L."/>
            <person name="Xing Q."/>
            <person name="Dou J."/>
            <person name="Li Y."/>
            <person name="Mao J."/>
            <person name="Guo H."/>
            <person name="Dou H."/>
            <person name="Li T."/>
            <person name="Mu C."/>
            <person name="Jiang W."/>
            <person name="Fu Q."/>
            <person name="Fu X."/>
            <person name="Miao Y."/>
            <person name="Liu J."/>
            <person name="Yu Q."/>
            <person name="Li R."/>
            <person name="Liao H."/>
            <person name="Li X."/>
            <person name="Kong Y."/>
            <person name="Jiang Z."/>
            <person name="Chourrout D."/>
            <person name="Li R."/>
            <person name="Bao Z."/>
        </authorList>
    </citation>
    <scope>NUCLEOTIDE SEQUENCE [LARGE SCALE GENOMIC DNA]</scope>
    <source>
        <strain evidence="2 3">PY_sf001</strain>
    </source>
</reference>
<name>A0A210R6Q5_MIZYE</name>
<sequence>MNNILNQKTSTGVHIFLEDTSGNGTFINGEKVGKGNKQVLANNDEVSLAVKKNKAYMFLDNNIHKRVSPQEIAACFHRCHDAEV</sequence>
<dbReference type="PROSITE" id="PS50006">
    <property type="entry name" value="FHA_DOMAIN"/>
    <property type="match status" value="1"/>
</dbReference>
<keyword evidence="2" id="KW-0808">Transferase</keyword>
<dbReference type="STRING" id="6573.A0A210R6Q5"/>
<dbReference type="InterPro" id="IPR008984">
    <property type="entry name" value="SMAD_FHA_dom_sf"/>
</dbReference>
<dbReference type="EMBL" id="NEDP02000123">
    <property type="protein sequence ID" value="OWF56645.1"/>
    <property type="molecule type" value="Genomic_DNA"/>
</dbReference>
<evidence type="ECO:0000313" key="2">
    <source>
        <dbReference type="EMBL" id="OWF56645.1"/>
    </source>
</evidence>
<gene>
    <name evidence="2" type="ORF">KP79_PYT16247</name>
</gene>
<dbReference type="SUPFAM" id="SSF49879">
    <property type="entry name" value="SMAD/FHA domain"/>
    <property type="match status" value="1"/>
</dbReference>
<dbReference type="Gene3D" id="2.60.200.20">
    <property type="match status" value="1"/>
</dbReference>
<evidence type="ECO:0000313" key="3">
    <source>
        <dbReference type="Proteomes" id="UP000242188"/>
    </source>
</evidence>
<dbReference type="GO" id="GO:0016301">
    <property type="term" value="F:kinase activity"/>
    <property type="evidence" value="ECO:0007669"/>
    <property type="project" value="UniProtKB-KW"/>
</dbReference>
<dbReference type="OrthoDB" id="40902at2759"/>
<proteinExistence type="predicted"/>
<keyword evidence="2" id="KW-0418">Kinase</keyword>
<keyword evidence="3" id="KW-1185">Reference proteome</keyword>
<dbReference type="Pfam" id="PF00498">
    <property type="entry name" value="FHA"/>
    <property type="match status" value="1"/>
</dbReference>
<comment type="caution">
    <text evidence="2">The sequence shown here is derived from an EMBL/GenBank/DDBJ whole genome shotgun (WGS) entry which is preliminary data.</text>
</comment>
<dbReference type="AlphaFoldDB" id="A0A210R6Q5"/>
<evidence type="ECO:0000259" key="1">
    <source>
        <dbReference type="PROSITE" id="PS50006"/>
    </source>
</evidence>
<organism evidence="2 3">
    <name type="scientific">Mizuhopecten yessoensis</name>
    <name type="common">Japanese scallop</name>
    <name type="synonym">Patinopecten yessoensis</name>
    <dbReference type="NCBI Taxonomy" id="6573"/>
    <lineage>
        <taxon>Eukaryota</taxon>
        <taxon>Metazoa</taxon>
        <taxon>Spiralia</taxon>
        <taxon>Lophotrochozoa</taxon>
        <taxon>Mollusca</taxon>
        <taxon>Bivalvia</taxon>
        <taxon>Autobranchia</taxon>
        <taxon>Pteriomorphia</taxon>
        <taxon>Pectinida</taxon>
        <taxon>Pectinoidea</taxon>
        <taxon>Pectinidae</taxon>
        <taxon>Mizuhopecten</taxon>
    </lineage>
</organism>